<feature type="region of interest" description="Disordered" evidence="1">
    <location>
        <begin position="52"/>
        <end position="71"/>
    </location>
</feature>
<name>A0A8S1C733_9INSE</name>
<dbReference type="EMBL" id="CADEPI010000019">
    <property type="protein sequence ID" value="CAB3365093.1"/>
    <property type="molecule type" value="Genomic_DNA"/>
</dbReference>
<evidence type="ECO:0000256" key="1">
    <source>
        <dbReference type="SAM" id="MobiDB-lite"/>
    </source>
</evidence>
<dbReference type="Proteomes" id="UP000494165">
    <property type="component" value="Unassembled WGS sequence"/>
</dbReference>
<comment type="caution">
    <text evidence="2">The sequence shown here is derived from an EMBL/GenBank/DDBJ whole genome shotgun (WGS) entry which is preliminary data.</text>
</comment>
<gene>
    <name evidence="2" type="ORF">CLODIP_2_CD06660</name>
</gene>
<accession>A0A8S1C733</accession>
<keyword evidence="3" id="KW-1185">Reference proteome</keyword>
<proteinExistence type="predicted"/>
<reference evidence="2 3" key="1">
    <citation type="submission" date="2020-04" db="EMBL/GenBank/DDBJ databases">
        <authorList>
            <person name="Alioto T."/>
            <person name="Alioto T."/>
            <person name="Gomez Garrido J."/>
        </authorList>
    </citation>
    <scope>NUCLEOTIDE SEQUENCE [LARGE SCALE GENOMIC DNA]</scope>
</reference>
<protein>
    <submittedName>
        <fullName evidence="2">Uncharacterized protein</fullName>
    </submittedName>
</protein>
<organism evidence="2 3">
    <name type="scientific">Cloeon dipterum</name>
    <dbReference type="NCBI Taxonomy" id="197152"/>
    <lineage>
        <taxon>Eukaryota</taxon>
        <taxon>Metazoa</taxon>
        <taxon>Ecdysozoa</taxon>
        <taxon>Arthropoda</taxon>
        <taxon>Hexapoda</taxon>
        <taxon>Insecta</taxon>
        <taxon>Pterygota</taxon>
        <taxon>Palaeoptera</taxon>
        <taxon>Ephemeroptera</taxon>
        <taxon>Pisciforma</taxon>
        <taxon>Baetidae</taxon>
        <taxon>Cloeon</taxon>
    </lineage>
</organism>
<dbReference type="AlphaFoldDB" id="A0A8S1C733"/>
<evidence type="ECO:0000313" key="2">
    <source>
        <dbReference type="EMBL" id="CAB3365093.1"/>
    </source>
</evidence>
<evidence type="ECO:0000313" key="3">
    <source>
        <dbReference type="Proteomes" id="UP000494165"/>
    </source>
</evidence>
<sequence>MSAATCHCRAKSPDVARAIHKLRVPRRTLGSKLIDRTMKTSHVTTTVLRGLHSPFTLTPPAPKRGAMPLFD</sequence>